<evidence type="ECO:0000313" key="3">
    <source>
        <dbReference type="EMBL" id="KAF4404646.1"/>
    </source>
</evidence>
<reference evidence="4 5" key="1">
    <citation type="journal article" date="2020" name="bioRxiv">
        <title>Sequence and annotation of 42 cannabis genomes reveals extensive copy number variation in cannabinoid synthesis and pathogen resistance genes.</title>
        <authorList>
            <person name="Mckernan K.J."/>
            <person name="Helbert Y."/>
            <person name="Kane L.T."/>
            <person name="Ebling H."/>
            <person name="Zhang L."/>
            <person name="Liu B."/>
            <person name="Eaton Z."/>
            <person name="Mclaughlin S."/>
            <person name="Kingan S."/>
            <person name="Baybayan P."/>
            <person name="Concepcion G."/>
            <person name="Jordan M."/>
            <person name="Riva A."/>
            <person name="Barbazuk W."/>
            <person name="Harkins T."/>
        </authorList>
    </citation>
    <scope>NUCLEOTIDE SEQUENCE [LARGE SCALE GENOMIC DNA]</scope>
    <source>
        <strain evidence="4 5">cv. Jamaican Lion 4</strain>
        <strain evidence="3">Father</strain>
        <strain evidence="2">Mother</strain>
        <tissue evidence="3">Leaf</tissue>
    </source>
</reference>
<gene>
    <name evidence="2" type="ORF">F8388_006090</name>
    <name evidence="3" type="ORF">G4B88_006032</name>
</gene>
<feature type="region of interest" description="Disordered" evidence="1">
    <location>
        <begin position="296"/>
        <end position="328"/>
    </location>
</feature>
<name>A0A7J6IBI0_CANSA</name>
<dbReference type="PANTHER" id="PTHR13445:SF5">
    <property type="entry name" value="PROTEIN TSSC4"/>
    <property type="match status" value="1"/>
</dbReference>
<dbReference type="InterPro" id="IPR029338">
    <property type="entry name" value="TSSC4"/>
</dbReference>
<accession>A0A7J6IBI0</accession>
<evidence type="ECO:0000313" key="2">
    <source>
        <dbReference type="EMBL" id="KAF4390593.1"/>
    </source>
</evidence>
<dbReference type="AlphaFoldDB" id="A0A7J6IBI0"/>
<dbReference type="PANTHER" id="PTHR13445">
    <property type="entry name" value="TUMOR SUPPRESSING SUBTRANSFERABLE CANDIDATE 4 TSSC4"/>
    <property type="match status" value="1"/>
</dbReference>
<sequence length="398" mass="44277">MDESFRARVDKVFGSLASVRSSSSSLQSSPWSITGDEVERKEWRRCADTSGRDEMPCSSSFDAFLKKDRGASRRRNFEDDREGIDDADEEGDEKSDVGQQEWNIRSSIGMDRTLDYEEEEDEFDKVASGREGVGDRLYMRDVTETGSYLNSNNVLGNKKDPRANHLAAKLRLKEDEAETESKTPSSSLASSVDMQVSVSDPNAKCTKIEAMPNSILKRKEHEEALKSPKRVRFDVGFENECKEESFPKNAAVSNNNNNKSCGGVPDYLVNPSKYRCYSFASTSEVNDNEVESLNRESGSDMESAGGVADLPNSVTFIPKKKKTSGDSRDIEINNNEVKHKEGDKQIEFPVGIAIAEVQSVNSGVEDDDDDETEIKAADEGIAIQNAGRRYRKMSRSDD</sequence>
<proteinExistence type="predicted"/>
<organism evidence="3 5">
    <name type="scientific">Cannabis sativa</name>
    <name type="common">Hemp</name>
    <name type="synonym">Marijuana</name>
    <dbReference type="NCBI Taxonomy" id="3483"/>
    <lineage>
        <taxon>Eukaryota</taxon>
        <taxon>Viridiplantae</taxon>
        <taxon>Streptophyta</taxon>
        <taxon>Embryophyta</taxon>
        <taxon>Tracheophyta</taxon>
        <taxon>Spermatophyta</taxon>
        <taxon>Magnoliopsida</taxon>
        <taxon>eudicotyledons</taxon>
        <taxon>Gunneridae</taxon>
        <taxon>Pentapetalae</taxon>
        <taxon>rosids</taxon>
        <taxon>fabids</taxon>
        <taxon>Rosales</taxon>
        <taxon>Cannabaceae</taxon>
        <taxon>Cannabis</taxon>
    </lineage>
</organism>
<comment type="caution">
    <text evidence="3">The sequence shown here is derived from an EMBL/GenBank/DDBJ whole genome shotgun (WGS) entry which is preliminary data.</text>
</comment>
<feature type="compositionally biased region" description="Polar residues" evidence="1">
    <location>
        <begin position="182"/>
        <end position="200"/>
    </location>
</feature>
<evidence type="ECO:0000256" key="1">
    <source>
        <dbReference type="SAM" id="MobiDB-lite"/>
    </source>
</evidence>
<protein>
    <recommendedName>
        <fullName evidence="6">Protein TSSC4</fullName>
    </recommendedName>
</protein>
<dbReference type="EMBL" id="JAATIP010000028">
    <property type="protein sequence ID" value="KAF4390593.1"/>
    <property type="molecule type" value="Genomic_DNA"/>
</dbReference>
<dbReference type="Proteomes" id="UP000525078">
    <property type="component" value="Unassembled WGS sequence"/>
</dbReference>
<dbReference type="EMBL" id="JAATIQ010000001">
    <property type="protein sequence ID" value="KAF4404646.1"/>
    <property type="molecule type" value="Genomic_DNA"/>
</dbReference>
<evidence type="ECO:0008006" key="6">
    <source>
        <dbReference type="Google" id="ProtNLM"/>
    </source>
</evidence>
<feature type="region of interest" description="Disordered" evidence="1">
    <location>
        <begin position="17"/>
        <end position="37"/>
    </location>
</feature>
<feature type="compositionally biased region" description="Low complexity" evidence="1">
    <location>
        <begin position="17"/>
        <end position="32"/>
    </location>
</feature>
<feature type="compositionally biased region" description="Acidic residues" evidence="1">
    <location>
        <begin position="79"/>
        <end position="93"/>
    </location>
</feature>
<feature type="region of interest" description="Disordered" evidence="1">
    <location>
        <begin position="171"/>
        <end position="204"/>
    </location>
</feature>
<feature type="region of interest" description="Disordered" evidence="1">
    <location>
        <begin position="70"/>
        <end position="110"/>
    </location>
</feature>
<dbReference type="Proteomes" id="UP000583929">
    <property type="component" value="Unassembled WGS sequence"/>
</dbReference>
<feature type="compositionally biased region" description="Polar residues" evidence="1">
    <location>
        <begin position="97"/>
        <end position="106"/>
    </location>
</feature>
<evidence type="ECO:0000313" key="4">
    <source>
        <dbReference type="Proteomes" id="UP000525078"/>
    </source>
</evidence>
<keyword evidence="5" id="KW-1185">Reference proteome</keyword>
<evidence type="ECO:0000313" key="5">
    <source>
        <dbReference type="Proteomes" id="UP000583929"/>
    </source>
</evidence>